<dbReference type="AlphaFoldDB" id="A0A6G0TCI9"/>
<sequence>MNSHILLSLGSAFDRFAFVPRGRPARFFSIDELLAFIYLIWRVKDNSHVTDGRNRCPASRTQARAVVVRRVEIATVAPDDNAVDQHQSSLDHNMLVLDGHCNFRLGRGSLLSDYIFNPKGAIASSCISLVAPINIYILPKKLSCPFVFVLLKDFLHRYLNFTKALVSYNHTPVITMVFNQFSNLMCMFSAGEEVVARSFRLIAVFEIKLFEEN</sequence>
<dbReference type="EMBL" id="VYZN01000042">
    <property type="protein sequence ID" value="KAE9530512.1"/>
    <property type="molecule type" value="Genomic_DNA"/>
</dbReference>
<evidence type="ECO:0000313" key="2">
    <source>
        <dbReference type="Proteomes" id="UP000475862"/>
    </source>
</evidence>
<dbReference type="Proteomes" id="UP000475862">
    <property type="component" value="Unassembled WGS sequence"/>
</dbReference>
<gene>
    <name evidence="1" type="ORF">AGLY_010974</name>
</gene>
<name>A0A6G0TCI9_APHGL</name>
<protein>
    <submittedName>
        <fullName evidence="1">Uncharacterized protein</fullName>
    </submittedName>
</protein>
<comment type="caution">
    <text evidence="1">The sequence shown here is derived from an EMBL/GenBank/DDBJ whole genome shotgun (WGS) entry which is preliminary data.</text>
</comment>
<proteinExistence type="predicted"/>
<reference evidence="1 2" key="1">
    <citation type="submission" date="2019-08" db="EMBL/GenBank/DDBJ databases">
        <title>The genome of the soybean aphid Biotype 1, its phylome, world population structure and adaptation to the North American continent.</title>
        <authorList>
            <person name="Giordano R."/>
            <person name="Donthu R.K."/>
            <person name="Hernandez A.G."/>
            <person name="Wright C.L."/>
            <person name="Zimin A.V."/>
        </authorList>
    </citation>
    <scope>NUCLEOTIDE SEQUENCE [LARGE SCALE GENOMIC DNA]</scope>
    <source>
        <tissue evidence="1">Whole aphids</tissue>
    </source>
</reference>
<evidence type="ECO:0000313" key="1">
    <source>
        <dbReference type="EMBL" id="KAE9530512.1"/>
    </source>
</evidence>
<organism evidence="1 2">
    <name type="scientific">Aphis glycines</name>
    <name type="common">Soybean aphid</name>
    <dbReference type="NCBI Taxonomy" id="307491"/>
    <lineage>
        <taxon>Eukaryota</taxon>
        <taxon>Metazoa</taxon>
        <taxon>Ecdysozoa</taxon>
        <taxon>Arthropoda</taxon>
        <taxon>Hexapoda</taxon>
        <taxon>Insecta</taxon>
        <taxon>Pterygota</taxon>
        <taxon>Neoptera</taxon>
        <taxon>Paraneoptera</taxon>
        <taxon>Hemiptera</taxon>
        <taxon>Sternorrhyncha</taxon>
        <taxon>Aphidomorpha</taxon>
        <taxon>Aphidoidea</taxon>
        <taxon>Aphididae</taxon>
        <taxon>Aphidini</taxon>
        <taxon>Aphis</taxon>
        <taxon>Aphis</taxon>
    </lineage>
</organism>
<accession>A0A6G0TCI9</accession>
<keyword evidence="2" id="KW-1185">Reference proteome</keyword>